<gene>
    <name evidence="1" type="ORF">GCM10009839_69500</name>
</gene>
<dbReference type="Proteomes" id="UP001500751">
    <property type="component" value="Unassembled WGS sequence"/>
</dbReference>
<keyword evidence="2" id="KW-1185">Reference proteome</keyword>
<name>A0ABP5GRY2_9ACTN</name>
<accession>A0ABP5GRY2</accession>
<proteinExistence type="predicted"/>
<evidence type="ECO:0000313" key="1">
    <source>
        <dbReference type="EMBL" id="GAA2052266.1"/>
    </source>
</evidence>
<dbReference type="EMBL" id="BAAAQN010000053">
    <property type="protein sequence ID" value="GAA2052266.1"/>
    <property type="molecule type" value="Genomic_DNA"/>
</dbReference>
<organism evidence="1 2">
    <name type="scientific">Catenulispora yoronensis</name>
    <dbReference type="NCBI Taxonomy" id="450799"/>
    <lineage>
        <taxon>Bacteria</taxon>
        <taxon>Bacillati</taxon>
        <taxon>Actinomycetota</taxon>
        <taxon>Actinomycetes</taxon>
        <taxon>Catenulisporales</taxon>
        <taxon>Catenulisporaceae</taxon>
        <taxon>Catenulispora</taxon>
    </lineage>
</organism>
<reference evidence="2" key="1">
    <citation type="journal article" date="2019" name="Int. J. Syst. Evol. Microbiol.">
        <title>The Global Catalogue of Microorganisms (GCM) 10K type strain sequencing project: providing services to taxonomists for standard genome sequencing and annotation.</title>
        <authorList>
            <consortium name="The Broad Institute Genomics Platform"/>
            <consortium name="The Broad Institute Genome Sequencing Center for Infectious Disease"/>
            <person name="Wu L."/>
            <person name="Ma J."/>
        </authorList>
    </citation>
    <scope>NUCLEOTIDE SEQUENCE [LARGE SCALE GENOMIC DNA]</scope>
    <source>
        <strain evidence="2">JCM 16014</strain>
    </source>
</reference>
<comment type="caution">
    <text evidence="1">The sequence shown here is derived from an EMBL/GenBank/DDBJ whole genome shotgun (WGS) entry which is preliminary data.</text>
</comment>
<protein>
    <submittedName>
        <fullName evidence="1">Uncharacterized protein</fullName>
    </submittedName>
</protein>
<sequence length="158" mass="16636">MCGTYDLRVDLVNVVTPGAQSLVTAVLTDSWGQVRSAIARMWARRRSDSEPAGAESAAVVAANTELDLAREQALAIAGQGPEPERSSRMELFWVGYLAGQLAARPELVDAVKALPALLESRSATAPVTVVTINKTVSGSVRGNVAQTDDVSGGIRFGR</sequence>
<evidence type="ECO:0000313" key="2">
    <source>
        <dbReference type="Proteomes" id="UP001500751"/>
    </source>
</evidence>